<evidence type="ECO:0000313" key="1">
    <source>
        <dbReference type="EMBL" id="CAK7324883.1"/>
    </source>
</evidence>
<gene>
    <name evidence="1" type="ORF">DCAF_LOCUS2549</name>
</gene>
<accession>A0AAV1QTF5</accession>
<comment type="caution">
    <text evidence="1">The sequence shown here is derived from an EMBL/GenBank/DDBJ whole genome shotgun (WGS) entry which is preliminary data.</text>
</comment>
<organism evidence="1 2">
    <name type="scientific">Dovyalis caffra</name>
    <dbReference type="NCBI Taxonomy" id="77055"/>
    <lineage>
        <taxon>Eukaryota</taxon>
        <taxon>Viridiplantae</taxon>
        <taxon>Streptophyta</taxon>
        <taxon>Embryophyta</taxon>
        <taxon>Tracheophyta</taxon>
        <taxon>Spermatophyta</taxon>
        <taxon>Magnoliopsida</taxon>
        <taxon>eudicotyledons</taxon>
        <taxon>Gunneridae</taxon>
        <taxon>Pentapetalae</taxon>
        <taxon>rosids</taxon>
        <taxon>fabids</taxon>
        <taxon>Malpighiales</taxon>
        <taxon>Salicaceae</taxon>
        <taxon>Flacourtieae</taxon>
        <taxon>Dovyalis</taxon>
    </lineage>
</organism>
<dbReference type="AlphaFoldDB" id="A0AAV1QTF5"/>
<keyword evidence="2" id="KW-1185">Reference proteome</keyword>
<dbReference type="EMBL" id="CAWUPB010000793">
    <property type="protein sequence ID" value="CAK7324883.1"/>
    <property type="molecule type" value="Genomic_DNA"/>
</dbReference>
<reference evidence="1 2" key="1">
    <citation type="submission" date="2024-01" db="EMBL/GenBank/DDBJ databases">
        <authorList>
            <person name="Waweru B."/>
        </authorList>
    </citation>
    <scope>NUCLEOTIDE SEQUENCE [LARGE SCALE GENOMIC DNA]</scope>
</reference>
<evidence type="ECO:0000313" key="2">
    <source>
        <dbReference type="Proteomes" id="UP001314170"/>
    </source>
</evidence>
<protein>
    <submittedName>
        <fullName evidence="1">Uncharacterized protein</fullName>
    </submittedName>
</protein>
<sequence length="61" mass="7607">MAQLTMVIDERTFSIMIVEVIDEKKWENEQYKRKDKRRGRDWQHRENIRSKLPTIRETLEM</sequence>
<name>A0AAV1QTF5_9ROSI</name>
<proteinExistence type="predicted"/>
<dbReference type="Proteomes" id="UP001314170">
    <property type="component" value="Unassembled WGS sequence"/>
</dbReference>